<dbReference type="RefSeq" id="WP_377095231.1">
    <property type="nucleotide sequence ID" value="NZ_JBHSJM010000001.1"/>
</dbReference>
<name>A0ABW5E318_9BACT</name>
<gene>
    <name evidence="3" type="ORF">ACFSQZ_10005</name>
</gene>
<accession>A0ABW5E318</accession>
<dbReference type="Proteomes" id="UP001597297">
    <property type="component" value="Unassembled WGS sequence"/>
</dbReference>
<evidence type="ECO:0000313" key="3">
    <source>
        <dbReference type="EMBL" id="MFD2276802.1"/>
    </source>
</evidence>
<feature type="compositionally biased region" description="Low complexity" evidence="1">
    <location>
        <begin position="986"/>
        <end position="998"/>
    </location>
</feature>
<proteinExistence type="predicted"/>
<feature type="transmembrane region" description="Helical" evidence="2">
    <location>
        <begin position="12"/>
        <end position="34"/>
    </location>
</feature>
<sequence length="1213" mass="131036">MKTHQKSLSKGFALIATISVLSLLVMVAIGMLSLSSVTTKATEHAIPMQQAKANARMALMIALGELQKAAGPDQRITATASILGESSNAYTSSVTPVDGKRHWAGVWKSDTVAANGSTASYNPKEPDTREFVRWLVSSPDSTMVENLSIVAIQPSSDAIKIFEGNNASGDVIVPKVNISDGSGGLSSYAYWVEDMGVKADLGWSGGESPDETRELHARLSAIAGPDYAVFEGTFDGVVTHPIENDSDLVSNIQKAISEADMPLVTGDSDNQKDWLREKRHDITFGSRGVMTDVKYGGLRRDLSLAFEMDDDAEAAEADKFNQQDGEFVEGNDRLTASGKPSGLPVKERFVYRDYRSASPATPFSSDIASGDAGVTLRGPNWWALRDYANLYKRLSGSEGNYILKSRPHYPNFSSEGSNYSHMFDTVSPWADHWDHEQRTKKQDPFVGSNFYIYRPAQPTYAPVNLGTTALLSLKGIPQGSKVQLAVAVDPIFYIWNPYNRKLQVEGLKIDLQNSFPGKYTIEITGTDSMIINRTVRDLFQWNVNSAGRKASFEVQDTNGSTTITMEPGEVMAVTPSVANSGIAKPGYFEENDINNSGLIMTEINGNGSSVLIDTASVSNNKISFGYSAVGAANTNRYYLNTSIANPLNPAVSEEIQQVHYQLSNTTKDGYQTPGTSADGFIIPGSEVNASVLLSGEKNFFGLLIHLMKPALFGGGKGGPVDSVAEPVEIFSRFNPAPMLMNKDFGFSSSGLNQFFGHISDDNINNLLNNYGFNFTGSGRNAFWGSTYQFGGSTSVPMSNIPSTPLNSLAEFSHANLSVQATEPFHAVGNSWSSPLVTPTTAYQKVQLTAGSNVYTAADHSWLMNDALFDRYYLSGIAPDFTLNGGYSQTGSIEETLTKFYGEDYRDAQANPVLRPYLPAGKSTKDVVAELVADDGYMKMGAYSLIDGVFNVNSTSTQAWEAFLRANRNLAVKYAQGGTDVPSNDTPFPSSVSPSDPAASGGLITQAHWAGFARLDDGEIADLATNIVEQVKLRGPFMSLSDFVNHRMGPLDPATSYTGALQAAIDLTSINEDVQSGAGGTAPDYSSAQAPGRPPLSTLKSSTTNIAGDLTQADLLLPIAPRLTARTDTFRIRSYGEALSADGSRVLASAVCEMVVQRVPEYVDSGNNAADNEPWDQALDPITLAGFSNFNELNKTFGRQFKVMRFRWLSPDEI</sequence>
<comment type="caution">
    <text evidence="3">The sequence shown here is derived from an EMBL/GenBank/DDBJ whole genome shotgun (WGS) entry which is preliminary data.</text>
</comment>
<keyword evidence="4" id="KW-1185">Reference proteome</keyword>
<feature type="region of interest" description="Disordered" evidence="1">
    <location>
        <begin position="978"/>
        <end position="998"/>
    </location>
</feature>
<evidence type="ECO:0008006" key="5">
    <source>
        <dbReference type="Google" id="ProtNLM"/>
    </source>
</evidence>
<reference evidence="4" key="1">
    <citation type="journal article" date="2019" name="Int. J. Syst. Evol. Microbiol.">
        <title>The Global Catalogue of Microorganisms (GCM) 10K type strain sequencing project: providing services to taxonomists for standard genome sequencing and annotation.</title>
        <authorList>
            <consortium name="The Broad Institute Genomics Platform"/>
            <consortium name="The Broad Institute Genome Sequencing Center for Infectious Disease"/>
            <person name="Wu L."/>
            <person name="Ma J."/>
        </authorList>
    </citation>
    <scope>NUCLEOTIDE SEQUENCE [LARGE SCALE GENOMIC DNA]</scope>
    <source>
        <strain evidence="4">JCM 16545</strain>
    </source>
</reference>
<evidence type="ECO:0000256" key="2">
    <source>
        <dbReference type="SAM" id="Phobius"/>
    </source>
</evidence>
<feature type="region of interest" description="Disordered" evidence="1">
    <location>
        <begin position="1073"/>
        <end position="1096"/>
    </location>
</feature>
<evidence type="ECO:0000313" key="4">
    <source>
        <dbReference type="Proteomes" id="UP001597297"/>
    </source>
</evidence>
<keyword evidence="2" id="KW-0472">Membrane</keyword>
<dbReference type="EMBL" id="JBHUJC010000028">
    <property type="protein sequence ID" value="MFD2276802.1"/>
    <property type="molecule type" value="Genomic_DNA"/>
</dbReference>
<protein>
    <recommendedName>
        <fullName evidence="5">Verru_Chthon cassette protein A</fullName>
    </recommendedName>
</protein>
<organism evidence="3 4">
    <name type="scientific">Rubritalea spongiae</name>
    <dbReference type="NCBI Taxonomy" id="430797"/>
    <lineage>
        <taxon>Bacteria</taxon>
        <taxon>Pseudomonadati</taxon>
        <taxon>Verrucomicrobiota</taxon>
        <taxon>Verrucomicrobiia</taxon>
        <taxon>Verrucomicrobiales</taxon>
        <taxon>Rubritaleaceae</taxon>
        <taxon>Rubritalea</taxon>
    </lineage>
</organism>
<keyword evidence="2" id="KW-1133">Transmembrane helix</keyword>
<evidence type="ECO:0000256" key="1">
    <source>
        <dbReference type="SAM" id="MobiDB-lite"/>
    </source>
</evidence>
<keyword evidence="2" id="KW-0812">Transmembrane</keyword>